<feature type="domain" description="Fibronectin type-III" evidence="6">
    <location>
        <begin position="795"/>
        <end position="893"/>
    </location>
</feature>
<protein>
    <recommendedName>
        <fullName evidence="9">Immunoglobulin like and fibronectin type III domain containing 1</fullName>
    </recommendedName>
</protein>
<dbReference type="GO" id="GO:0031430">
    <property type="term" value="C:M band"/>
    <property type="evidence" value="ECO:0000318"/>
    <property type="project" value="GO_Central"/>
</dbReference>
<dbReference type="STRING" id="9258.ENSOANP00000009269"/>
<dbReference type="InterPro" id="IPR003598">
    <property type="entry name" value="Ig_sub2"/>
</dbReference>
<dbReference type="FunCoup" id="F7CK83">
    <property type="interactions" value="35"/>
</dbReference>
<dbReference type="SUPFAM" id="SSF49265">
    <property type="entry name" value="Fibronectin type III"/>
    <property type="match status" value="2"/>
</dbReference>
<dbReference type="FunFam" id="2.60.40.10:FF:001438">
    <property type="entry name" value="Immunoglobulin-like and fibronectin type III domain-containing protein 1"/>
    <property type="match status" value="1"/>
</dbReference>
<dbReference type="HOGENOM" id="CLU_042749_0_0_1"/>
<dbReference type="InterPro" id="IPR040849">
    <property type="entry name" value="MyBP-C_THB"/>
</dbReference>
<keyword evidence="2" id="KW-1015">Disulfide bond</keyword>
<name>F7CK83_ORNAN</name>
<dbReference type="FunFam" id="2.60.40.10:FF:000084">
    <property type="entry name" value="Myosin binding protein C, slow type"/>
    <property type="match status" value="1"/>
</dbReference>
<dbReference type="SMART" id="SM00408">
    <property type="entry name" value="IGc2"/>
    <property type="match status" value="4"/>
</dbReference>
<dbReference type="FunFam" id="2.60.40.10:FF:001097">
    <property type="entry name" value="Immunoglobulin-like and fibronectin type III domain-containing protein 1"/>
    <property type="match status" value="1"/>
</dbReference>
<feature type="domain" description="Ig-like" evidence="5">
    <location>
        <begin position="892"/>
        <end position="984"/>
    </location>
</feature>
<dbReference type="PANTHER" id="PTHR13817:SF181">
    <property type="entry name" value="IMMUNOGLOBULIN-LIKE AND FIBRONECTIN TYPE III DOMAIN-CONTAINING PROTEIN 1"/>
    <property type="match status" value="1"/>
</dbReference>
<dbReference type="InterPro" id="IPR013098">
    <property type="entry name" value="Ig_I-set"/>
</dbReference>
<reference evidence="7" key="3">
    <citation type="submission" date="2025-09" db="UniProtKB">
        <authorList>
            <consortium name="Ensembl"/>
        </authorList>
    </citation>
    <scope>IDENTIFICATION</scope>
    <source>
        <strain evidence="7">Glennie</strain>
    </source>
</reference>
<dbReference type="InParanoid" id="F7CK83"/>
<dbReference type="Pfam" id="PF07679">
    <property type="entry name" value="I-set"/>
    <property type="match status" value="5"/>
</dbReference>
<dbReference type="AlphaFoldDB" id="F7CK83"/>
<proteinExistence type="predicted"/>
<dbReference type="FunFam" id="2.60.40.10:FF:001231">
    <property type="entry name" value="Immunoglobulin-like and fibronectin type III domain containing 1"/>
    <property type="match status" value="1"/>
</dbReference>
<dbReference type="FunFam" id="2.60.40.10:FF:000032">
    <property type="entry name" value="palladin isoform X1"/>
    <property type="match status" value="1"/>
</dbReference>
<dbReference type="FunFam" id="2.60.40.10:FF:000031">
    <property type="entry name" value="Myosin-binding protein C, slow type"/>
    <property type="match status" value="1"/>
</dbReference>
<evidence type="ECO:0000256" key="3">
    <source>
        <dbReference type="ARBA" id="ARBA00023319"/>
    </source>
</evidence>
<keyword evidence="3" id="KW-0393">Immunoglobulin domain</keyword>
<dbReference type="InterPro" id="IPR036179">
    <property type="entry name" value="Ig-like_dom_sf"/>
</dbReference>
<dbReference type="SMART" id="SM00409">
    <property type="entry name" value="IG"/>
    <property type="match status" value="7"/>
</dbReference>
<dbReference type="Proteomes" id="UP000002279">
    <property type="component" value="Chromosome 7"/>
</dbReference>
<feature type="coiled-coil region" evidence="4">
    <location>
        <begin position="174"/>
        <end position="201"/>
    </location>
</feature>
<dbReference type="PROSITE" id="PS50853">
    <property type="entry name" value="FN3"/>
    <property type="match status" value="4"/>
</dbReference>
<evidence type="ECO:0000256" key="4">
    <source>
        <dbReference type="SAM" id="Coils"/>
    </source>
</evidence>
<feature type="domain" description="Fibronectin type-III" evidence="6">
    <location>
        <begin position="997"/>
        <end position="1091"/>
    </location>
</feature>
<dbReference type="Pfam" id="PF18362">
    <property type="entry name" value="THB"/>
    <property type="match status" value="1"/>
</dbReference>
<feature type="domain" description="Ig-like" evidence="5">
    <location>
        <begin position="399"/>
        <end position="490"/>
    </location>
</feature>
<organism evidence="7 8">
    <name type="scientific">Ornithorhynchus anatinus</name>
    <name type="common">Duckbill platypus</name>
    <dbReference type="NCBI Taxonomy" id="9258"/>
    <lineage>
        <taxon>Eukaryota</taxon>
        <taxon>Metazoa</taxon>
        <taxon>Chordata</taxon>
        <taxon>Craniata</taxon>
        <taxon>Vertebrata</taxon>
        <taxon>Euteleostomi</taxon>
        <taxon>Mammalia</taxon>
        <taxon>Monotremata</taxon>
        <taxon>Ornithorhynchidae</taxon>
        <taxon>Ornithorhynchus</taxon>
    </lineage>
</organism>
<feature type="domain" description="Fibronectin type-III" evidence="6">
    <location>
        <begin position="595"/>
        <end position="692"/>
    </location>
</feature>
<feature type="domain" description="Ig-like" evidence="5">
    <location>
        <begin position="1111"/>
        <end position="1194"/>
    </location>
</feature>
<evidence type="ECO:0000256" key="2">
    <source>
        <dbReference type="ARBA" id="ARBA00023157"/>
    </source>
</evidence>
<dbReference type="CDD" id="cd00096">
    <property type="entry name" value="Ig"/>
    <property type="match status" value="1"/>
</dbReference>
<dbReference type="FunFam" id="2.60.40.10:FF:001435">
    <property type="entry name" value="Immunoglobulin-like and fibronectin type III domain-containing 1"/>
    <property type="match status" value="1"/>
</dbReference>
<dbReference type="CDD" id="cd00063">
    <property type="entry name" value="FN3"/>
    <property type="match status" value="4"/>
</dbReference>
<dbReference type="InterPro" id="IPR036116">
    <property type="entry name" value="FN3_sf"/>
</dbReference>
<dbReference type="FunFam" id="2.60.40.10:FF:001401">
    <property type="entry name" value="immunoglobulin-like and fibronectin type III domain-containing protein 1"/>
    <property type="match status" value="1"/>
</dbReference>
<dbReference type="Gene3D" id="2.60.40.10">
    <property type="entry name" value="Immunoglobulins"/>
    <property type="match status" value="11"/>
</dbReference>
<dbReference type="GO" id="GO:0045214">
    <property type="term" value="P:sarcomere organization"/>
    <property type="evidence" value="ECO:0000318"/>
    <property type="project" value="GO_Central"/>
</dbReference>
<dbReference type="FunFam" id="2.60.40.10:FF:001232">
    <property type="entry name" value="Immunoglobulin-like and fibronectin type III domain-containing 1"/>
    <property type="match status" value="1"/>
</dbReference>
<evidence type="ECO:0000256" key="1">
    <source>
        <dbReference type="ARBA" id="ARBA00022737"/>
    </source>
</evidence>
<dbReference type="OMA" id="VGRNDWE"/>
<keyword evidence="4" id="KW-0175">Coiled coil</keyword>
<dbReference type="FunFam" id="2.60.40.10:FF:001267">
    <property type="entry name" value="Immunoglobulin-like and fibronectin type III domain containing 1"/>
    <property type="match status" value="1"/>
</dbReference>
<dbReference type="InterPro" id="IPR003961">
    <property type="entry name" value="FN3_dom"/>
</dbReference>
<keyword evidence="8" id="KW-1185">Reference proteome</keyword>
<dbReference type="InterPro" id="IPR013783">
    <property type="entry name" value="Ig-like_fold"/>
</dbReference>
<evidence type="ECO:0000313" key="8">
    <source>
        <dbReference type="Proteomes" id="UP000002279"/>
    </source>
</evidence>
<dbReference type="SUPFAM" id="SSF48726">
    <property type="entry name" value="Immunoglobulin"/>
    <property type="match status" value="7"/>
</dbReference>
<evidence type="ECO:0000259" key="5">
    <source>
        <dbReference type="PROSITE" id="PS50835"/>
    </source>
</evidence>
<evidence type="ECO:0008006" key="9">
    <source>
        <dbReference type="Google" id="ProtNLM"/>
    </source>
</evidence>
<dbReference type="GeneTree" id="ENSGT00940000162073"/>
<dbReference type="InterPro" id="IPR007110">
    <property type="entry name" value="Ig-like_dom"/>
</dbReference>
<accession>F7CK83</accession>
<keyword evidence="1" id="KW-0677">Repeat</keyword>
<dbReference type="PANTHER" id="PTHR13817">
    <property type="entry name" value="TITIN"/>
    <property type="match status" value="1"/>
</dbReference>
<dbReference type="eggNOG" id="KOG0613">
    <property type="taxonomic scope" value="Eukaryota"/>
</dbReference>
<feature type="domain" description="Fibronectin type-III" evidence="6">
    <location>
        <begin position="697"/>
        <end position="792"/>
    </location>
</feature>
<sequence length="1208" mass="133473">MAGPLKKSSIPGVTIKQLVDEIPEGCSTPDFEQKPITLALQEGRNAIFRAVVCGDPEPEVRWYRTKGDLSNPSKYQFSSSPGSKEHILQINKLTGEDTDMYRCLAVNEYGEAVCTAGLKVIEGRNHRKELLDFRKLLKKRAPVPKEKMDSEKVWQLLMTADRKDYEKICMKYGIVDFRGMLRKLQQLKKEQEDKMAQYVKTISHLRHIKVNKQGTATFSLELELKDPESKIYLYKDGEMIPYGFGPETRHCLRRLGKRYHFHIEDLRPEDAGIYQVRVEDVEVFSTELDADALPASFMAPLAQCHCQEKGTAVFQCTLSRPCLQATWQFQHHPLQAGPKYDASVSPDGCTHQLVVRDAQLQDQGLYAFSTEFRSSSAWLRVEGESQHLTLHLFLCSLTPGSTAGPACRFLHGLIDVDALKGEAAMLSCTLTSDQVAGVWFKDGLKLTTRDGVTFEQEGPTHRLLIGEVQASHAGNYRFEAGTHGSEAVLTVREPPTLAQDVLEKLKEPVVVKAGKSVLVKVPFGGRPPVHPTWSKDGVELVGQGEVQVDNGDGFTRLCLPIAHRKDSGCYSVKLRNGSGSAEAHFQLVVIDKPQPPRGPLQVLDCSSEEGVTLGWRDPGDDGGRKLQHYMVERQQVGRQTWLRVGETPRSVTTFSSGPMERGRKYRFRVRAVTSVGASEALESEEQVTVAPRALPSAPPAPTIIRATSQGITFSWSAPHGPGSAGLLGYLIEKRKKGSNTWTAARPHPIPERTWTATDVLPGCQYEFRVTAVNAAGPGEPGTPSEPVFACDPMRPPGPVQELKVTDTSYTSITLSWARPDVQDGNQCQGYLVEIRAADSLQWSPCHAGLVTSTTFTAKGLLPKETYFVRVMAINDGGQSQPATLDSWVQAIPTGWVSVSPRFHMDTIPKDFMTVSCGSTVRVPISFEAAPTPEVIWQKDGLPLPRRAVTTTREGLSLLLIPVAGASDGGLYTVTLRNLQGKEASWSILVRVADPPAAPGPIRLEQNVPGTVTVVWEPSPDEHQEGQLHYMVLRRSSAWACWQTVKDWVQANRLTLTDVVPGRDYYFRVVAKNMVGASRPSDTSQPWTVPRQRDKFTVKLPVYRELNHSQKPRFLVPLKAHLLPRGCECRMSCAVRGEPRPRVSWFKDDKSLVSHPVAYCTDVLGVCSLVIPSITPGDGGEYRAVAENRLGRAVSRAVLIVTGEGALPR</sequence>
<dbReference type="Ensembl" id="ENSOANT00000009271.2">
    <property type="protein sequence ID" value="ENSOANP00000009269.2"/>
    <property type="gene ID" value="ENSOANG00000005823.2"/>
</dbReference>
<feature type="domain" description="Ig-like" evidence="5">
    <location>
        <begin position="29"/>
        <end position="119"/>
    </location>
</feature>
<dbReference type="InterPro" id="IPR003599">
    <property type="entry name" value="Ig_sub"/>
</dbReference>
<reference evidence="7 8" key="1">
    <citation type="journal article" date="2008" name="Nature">
        <title>Genome analysis of the platypus reveals unique signatures of evolution.</title>
        <authorList>
            <person name="Warren W.C."/>
            <person name="Hillier L.W."/>
            <person name="Marshall Graves J.A."/>
            <person name="Birney E."/>
            <person name="Ponting C.P."/>
            <person name="Grutzner F."/>
            <person name="Belov K."/>
            <person name="Miller W."/>
            <person name="Clarke L."/>
            <person name="Chinwalla A.T."/>
            <person name="Yang S.P."/>
            <person name="Heger A."/>
            <person name="Locke D.P."/>
            <person name="Miethke P."/>
            <person name="Waters P.D."/>
            <person name="Veyrunes F."/>
            <person name="Fulton L."/>
            <person name="Fulton B."/>
            <person name="Graves T."/>
            <person name="Wallis J."/>
            <person name="Puente X.S."/>
            <person name="Lopez-Otin C."/>
            <person name="Ordonez G.R."/>
            <person name="Eichler E.E."/>
            <person name="Chen L."/>
            <person name="Cheng Z."/>
            <person name="Deakin J.E."/>
            <person name="Alsop A."/>
            <person name="Thompson K."/>
            <person name="Kirby P."/>
            <person name="Papenfuss A.T."/>
            <person name="Wakefield M.J."/>
            <person name="Olender T."/>
            <person name="Lancet D."/>
            <person name="Huttley G.A."/>
            <person name="Smit A.F."/>
            <person name="Pask A."/>
            <person name="Temple-Smith P."/>
            <person name="Batzer M.A."/>
            <person name="Walker J.A."/>
            <person name="Konkel M.K."/>
            <person name="Harris R.S."/>
            <person name="Whittington C.M."/>
            <person name="Wong E.S."/>
            <person name="Gemmell N.J."/>
            <person name="Buschiazzo E."/>
            <person name="Vargas Jentzsch I.M."/>
            <person name="Merkel A."/>
            <person name="Schmitz J."/>
            <person name="Zemann A."/>
            <person name="Churakov G."/>
            <person name="Kriegs J.O."/>
            <person name="Brosius J."/>
            <person name="Murchison E.P."/>
            <person name="Sachidanandam R."/>
            <person name="Smith C."/>
            <person name="Hannon G.J."/>
            <person name="Tsend-Ayush E."/>
            <person name="McMillan D."/>
            <person name="Attenborough R."/>
            <person name="Rens W."/>
            <person name="Ferguson-Smith M."/>
            <person name="Lefevre C.M."/>
            <person name="Sharp J.A."/>
            <person name="Nicholas K.R."/>
            <person name="Ray D.A."/>
            <person name="Kube M."/>
            <person name="Reinhardt R."/>
            <person name="Pringle T.H."/>
            <person name="Taylor J."/>
            <person name="Jones R.C."/>
            <person name="Nixon B."/>
            <person name="Dacheux J.L."/>
            <person name="Niwa H."/>
            <person name="Sekita Y."/>
            <person name="Huang X."/>
            <person name="Stark A."/>
            <person name="Kheradpour P."/>
            <person name="Kellis M."/>
            <person name="Flicek P."/>
            <person name="Chen Y."/>
            <person name="Webber C."/>
            <person name="Hardison R."/>
            <person name="Nelson J."/>
            <person name="Hallsworth-Pepin K."/>
            <person name="Delehaunty K."/>
            <person name="Markovic C."/>
            <person name="Minx P."/>
            <person name="Feng Y."/>
            <person name="Kremitzki C."/>
            <person name="Mitreva M."/>
            <person name="Glasscock J."/>
            <person name="Wylie T."/>
            <person name="Wohldmann P."/>
            <person name="Thiru P."/>
            <person name="Nhan M.N."/>
            <person name="Pohl C.S."/>
            <person name="Smith S.M."/>
            <person name="Hou S."/>
            <person name="Nefedov M."/>
            <person name="de Jong P.J."/>
            <person name="Renfree M.B."/>
            <person name="Mardis E.R."/>
            <person name="Wilson R.K."/>
        </authorList>
    </citation>
    <scope>NUCLEOTIDE SEQUENCE [LARGE SCALE GENOMIC DNA]</scope>
    <source>
        <strain evidence="7 8">Glennie</strain>
    </source>
</reference>
<evidence type="ECO:0000259" key="6">
    <source>
        <dbReference type="PROSITE" id="PS50853"/>
    </source>
</evidence>
<reference evidence="7" key="2">
    <citation type="submission" date="2025-08" db="UniProtKB">
        <authorList>
            <consortium name="Ensembl"/>
        </authorList>
    </citation>
    <scope>IDENTIFICATION</scope>
    <source>
        <strain evidence="7">Glennie</strain>
    </source>
</reference>
<dbReference type="InterPro" id="IPR050964">
    <property type="entry name" value="Striated_Muscle_Regulatory"/>
</dbReference>
<dbReference type="PROSITE" id="PS50835">
    <property type="entry name" value="IG_LIKE"/>
    <property type="match status" value="4"/>
</dbReference>
<evidence type="ECO:0000313" key="7">
    <source>
        <dbReference type="Ensembl" id="ENSOANP00000009269.2"/>
    </source>
</evidence>
<dbReference type="SMART" id="SM00060">
    <property type="entry name" value="FN3"/>
    <property type="match status" value="4"/>
</dbReference>
<dbReference type="Pfam" id="PF00041">
    <property type="entry name" value="fn3"/>
    <property type="match status" value="4"/>
</dbReference>